<dbReference type="InterPro" id="IPR013783">
    <property type="entry name" value="Ig-like_fold"/>
</dbReference>
<feature type="signal peptide" evidence="1">
    <location>
        <begin position="1"/>
        <end position="22"/>
    </location>
</feature>
<evidence type="ECO:0000313" key="3">
    <source>
        <dbReference type="EMBL" id="OXA81816.1"/>
    </source>
</evidence>
<dbReference type="InterPro" id="IPR036179">
    <property type="entry name" value="Ig-like_dom_sf"/>
</dbReference>
<feature type="domain" description="Ig-like" evidence="2">
    <location>
        <begin position="513"/>
        <end position="601"/>
    </location>
</feature>
<evidence type="ECO:0000259" key="2">
    <source>
        <dbReference type="PROSITE" id="PS50835"/>
    </source>
</evidence>
<dbReference type="InterPro" id="IPR006626">
    <property type="entry name" value="PbH1"/>
</dbReference>
<comment type="caution">
    <text evidence="3">The sequence shown here is derived from an EMBL/GenBank/DDBJ whole genome shotgun (WGS) entry which is preliminary data.</text>
</comment>
<sequence length="1714" mass="181119">MIRKLLLPFLFLLLPFFGFAQALTGRDYTVGGSGSDFPTLADAISRINRDGISGAVTLLLNENQPLASQIVIDQIVGSSATNTLTIKPNVGKTITISGGQVWTNTSLIKLNGADYVIIDGSNTINGTTKNLTIKSTVAADNNSESVIWIGSASNSNGATYNTIKNTIILGSLNTPSNENSTCLNGILSSSASDITKEEDSPNSYNTITNNTISAVRNGINIKGNKNSTSKNLTISSNDFGGSGKEITLNGIIIDNADSFSITKNTLDNFLRSDNSTFIYGITIKGKSSNGSILQNKISNIKSVQSGSRGIYIDLDNSVTSNLTVANNFISSVYTSPYNNKDDYNNAGHGIYISNGKKINIYYNTVSLNMNQNVLSACLFIADGSVLDIRNNIFSNSQTSGTRFAIYTSTNKNAFSFIRYNNYVTSSGGKIGHMGSPNSDSSTITEWQTSTGQDTGSLSAVPTFSSELFLAAGNIINESLIGDSTLSAITNDIQGDSRTKPYMGADEIFSCTSPSITTQPAIPASTCSGNGTQSMTVAASGTGLTYQWRKGGINLSNGTVIGGATSATLTLTNPTTSDAGSYDIVITGTCSPIVTSNPVTVTINSAPTITTQPTAPAATCSGSGTQSMTVVASGTGPLTYQWKKDGTNVTNGGVVAGATTATLILTNPTTANQGSYTVQISGSCAPAVTSTPVAVTINTATAITTQPTAPAATCSGNGSQSMTVVATGTGLTYQWRKDLTPITNGGVISGATSATLTLTNPTTSDAGSYDVVVTGTCASAVTSTARTVTVYTPTITTTPKAKTCANRHIAYDTQGGKSNYIWSVSGVLNTDYKLIDKGTATDSYIVIEWLTTGSKTVSVNYTNTNGCTTSTPGTYTTEIVMLDQGQVNGGKHICPGETLPPLTFNTYANRNVPYPDTSVIEKWQYSDGGNVNYIDIPGTRGKTTYTPTSISGSTRQYRVVVDNGTCSDQSIYSAIDIDVTTAITAESLAGQSVCSGTASTPISVTAVGTPRAGQSSIEYQWYSSAQSNLSSPTLINGATSNAYTPLSTTAGTLYYYCIVRGQCGTATSNASGAFITNAKPTAPTATVTTQPTCSGTKGTITITATTGYTYSINGTDYYNQTVFDSLDPNTYVVTAKNASGCISSTGTSLKVNTPAYKTWTGATSTDWNVAGNWSPSGIPSATDCVIIPAGVAKNPVISDENLDSYAYTLTINDQASLLVKSSTTLRVNSAVKVLFSASTSGSLFFENKASLIQTDNTLNINSGKISYQRTTPGIRQADYTYWSTPVQGQTPAGISPLTDPTKIYYHSGSGWVAMSRTSVMTPGKGYIIRGPENYSNTDRATYTATFSGTPNNGTINTENLNADKFYLVGNPYPSALDAEKFILANRDMLKGTLYFWTHNTPVVLGGAYQYGSDDYATYNLTGSVKVAEPAGSANNANNYARPSGQIGAGQAFFAGTKTPGSLVFTNTMRSGGKDNGQFYKPGKDSKTTGLEKHRVWLNMTNTEGAFKQLMVGYIEGATDAYESLFDGTTIDANKYLDFYSINQSDKLVIQGRALPFKEADSIPLGYRTTINGDFTISIDEVDGNMTTQKIYLEDKTTSVIHDLTASNYTFTTVAGTFTDRFVLRYTNKTLGTGDFENIENGFLVAVKDKTIKVSSVKENIKEITIFDINGKQLYNKKKVGSTELSISNLQAANQVLLVKVTLENDYVVTKKIIFQ</sequence>
<dbReference type="SUPFAM" id="SSF48726">
    <property type="entry name" value="Immunoglobulin"/>
    <property type="match status" value="3"/>
</dbReference>
<dbReference type="Gene3D" id="2.60.40.10">
    <property type="entry name" value="Immunoglobulins"/>
    <property type="match status" value="3"/>
</dbReference>
<feature type="chain" id="PRO_5045146975" description="Ig-like domain-containing protein" evidence="1">
    <location>
        <begin position="23"/>
        <end position="1714"/>
    </location>
</feature>
<feature type="domain" description="Ig-like" evidence="2">
    <location>
        <begin position="685"/>
        <end position="788"/>
    </location>
</feature>
<keyword evidence="1" id="KW-0732">Signal</keyword>
<feature type="domain" description="Ig-like" evidence="2">
    <location>
        <begin position="606"/>
        <end position="680"/>
    </location>
</feature>
<protein>
    <recommendedName>
        <fullName evidence="2">Ig-like domain-containing protein</fullName>
    </recommendedName>
</protein>
<gene>
    <name evidence="3" type="ORF">B0A65_01950</name>
</gene>
<dbReference type="Gene3D" id="2.60.40.2700">
    <property type="match status" value="1"/>
</dbReference>
<dbReference type="InterPro" id="IPR003599">
    <property type="entry name" value="Ig_sub"/>
</dbReference>
<dbReference type="Proteomes" id="UP000198382">
    <property type="component" value="Unassembled WGS sequence"/>
</dbReference>
<dbReference type="SMART" id="SM00710">
    <property type="entry name" value="PbH1"/>
    <property type="match status" value="8"/>
</dbReference>
<evidence type="ECO:0000313" key="4">
    <source>
        <dbReference type="Proteomes" id="UP000198382"/>
    </source>
</evidence>
<dbReference type="InterPro" id="IPR007110">
    <property type="entry name" value="Ig-like_dom"/>
</dbReference>
<reference evidence="3 4" key="1">
    <citation type="submission" date="2016-11" db="EMBL/GenBank/DDBJ databases">
        <title>Whole genomes of Flavobacteriaceae.</title>
        <authorList>
            <person name="Stine C."/>
            <person name="Li C."/>
            <person name="Tadesse D."/>
        </authorList>
    </citation>
    <scope>NUCLEOTIDE SEQUENCE [LARGE SCALE GENOMIC DNA]</scope>
    <source>
        <strain evidence="3 4">DSM 15937</strain>
    </source>
</reference>
<dbReference type="SMART" id="SM00409">
    <property type="entry name" value="IG"/>
    <property type="match status" value="3"/>
</dbReference>
<dbReference type="NCBIfam" id="NF033708">
    <property type="entry name" value="T9SS_Cterm_ChiA"/>
    <property type="match status" value="1"/>
</dbReference>
<keyword evidence="4" id="KW-1185">Reference proteome</keyword>
<accession>A0ABX4BV35</accession>
<dbReference type="SUPFAM" id="SSF51126">
    <property type="entry name" value="Pectin lyase-like"/>
    <property type="match status" value="1"/>
</dbReference>
<organism evidence="3 4">
    <name type="scientific">Flavobacterium frigidimaris</name>
    <dbReference type="NCBI Taxonomy" id="262320"/>
    <lineage>
        <taxon>Bacteria</taxon>
        <taxon>Pseudomonadati</taxon>
        <taxon>Bacteroidota</taxon>
        <taxon>Flavobacteriia</taxon>
        <taxon>Flavobacteriales</taxon>
        <taxon>Flavobacteriaceae</taxon>
        <taxon>Flavobacterium</taxon>
    </lineage>
</organism>
<dbReference type="EMBL" id="MUGV01000005">
    <property type="protein sequence ID" value="OXA81816.1"/>
    <property type="molecule type" value="Genomic_DNA"/>
</dbReference>
<name>A0ABX4BV35_FLAFR</name>
<dbReference type="PROSITE" id="PS50835">
    <property type="entry name" value="IG_LIKE"/>
    <property type="match status" value="3"/>
</dbReference>
<dbReference type="InterPro" id="IPR011050">
    <property type="entry name" value="Pectin_lyase_fold/virulence"/>
</dbReference>
<proteinExistence type="predicted"/>
<evidence type="ECO:0000256" key="1">
    <source>
        <dbReference type="SAM" id="SignalP"/>
    </source>
</evidence>